<reference evidence="2" key="1">
    <citation type="submission" date="2018-02" db="EMBL/GenBank/DDBJ databases">
        <title>Rhizophora mucronata_Transcriptome.</title>
        <authorList>
            <person name="Meera S.P."/>
            <person name="Sreeshan A."/>
            <person name="Augustine A."/>
        </authorList>
    </citation>
    <scope>NUCLEOTIDE SEQUENCE</scope>
    <source>
        <tissue evidence="2">Leaf</tissue>
    </source>
</reference>
<evidence type="ECO:0000256" key="1">
    <source>
        <dbReference type="SAM" id="MobiDB-lite"/>
    </source>
</evidence>
<sequence length="36" mass="3857">MARWPRLAMMLSISTHSPNTAEPAGSCVAGSSSHWE</sequence>
<evidence type="ECO:0000313" key="2">
    <source>
        <dbReference type="EMBL" id="MBX74004.1"/>
    </source>
</evidence>
<dbReference type="EMBL" id="GGEC01093520">
    <property type="protein sequence ID" value="MBX74004.1"/>
    <property type="molecule type" value="Transcribed_RNA"/>
</dbReference>
<organism evidence="2">
    <name type="scientific">Rhizophora mucronata</name>
    <name type="common">Asiatic mangrove</name>
    <dbReference type="NCBI Taxonomy" id="61149"/>
    <lineage>
        <taxon>Eukaryota</taxon>
        <taxon>Viridiplantae</taxon>
        <taxon>Streptophyta</taxon>
        <taxon>Embryophyta</taxon>
        <taxon>Tracheophyta</taxon>
        <taxon>Spermatophyta</taxon>
        <taxon>Magnoliopsida</taxon>
        <taxon>eudicotyledons</taxon>
        <taxon>Gunneridae</taxon>
        <taxon>Pentapetalae</taxon>
        <taxon>rosids</taxon>
        <taxon>fabids</taxon>
        <taxon>Malpighiales</taxon>
        <taxon>Rhizophoraceae</taxon>
        <taxon>Rhizophora</taxon>
    </lineage>
</organism>
<protein>
    <submittedName>
        <fullName evidence="2">Uncharacterized protein</fullName>
    </submittedName>
</protein>
<accession>A0A2P2R4F5</accession>
<proteinExistence type="predicted"/>
<dbReference type="AlphaFoldDB" id="A0A2P2R4F5"/>
<feature type="region of interest" description="Disordered" evidence="1">
    <location>
        <begin position="15"/>
        <end position="36"/>
    </location>
</feature>
<name>A0A2P2R4F5_RHIMU</name>